<dbReference type="Pfam" id="PF03895">
    <property type="entry name" value="YadA_anchor"/>
    <property type="match status" value="1"/>
</dbReference>
<keyword evidence="5" id="KW-1134">Transmembrane beta strand</keyword>
<evidence type="ECO:0000259" key="13">
    <source>
        <dbReference type="Pfam" id="PF03895"/>
    </source>
</evidence>
<keyword evidence="7 12" id="KW-0732">Signal</keyword>
<reference evidence="15 16" key="1">
    <citation type="submission" date="2010-08" db="EMBL/GenBank/DDBJ databases">
        <authorList>
            <person name="Durkin A.S."/>
            <person name="Madupu R."/>
            <person name="Torralba M."/>
            <person name="Gillis M."/>
            <person name="Methe B."/>
            <person name="Sutton G."/>
            <person name="Nelson K.E."/>
        </authorList>
    </citation>
    <scope>NUCLEOTIDE SEQUENCE [LARGE SCALE GENOMIC DNA]</scope>
    <source>
        <strain evidence="15 16">ACS-049-V-Sch6</strain>
    </source>
</reference>
<name>E1L4U2_9FIRM</name>
<evidence type="ECO:0000313" key="15">
    <source>
        <dbReference type="EMBL" id="EFL56665.1"/>
    </source>
</evidence>
<dbReference type="Pfam" id="PF05662">
    <property type="entry name" value="YadA_stalk"/>
    <property type="match status" value="1"/>
</dbReference>
<dbReference type="InterPro" id="IPR005594">
    <property type="entry name" value="YadA_C"/>
</dbReference>
<keyword evidence="4" id="KW-0813">Transport</keyword>
<evidence type="ECO:0000256" key="11">
    <source>
        <dbReference type="SAM" id="Coils"/>
    </source>
</evidence>
<feature type="domain" description="Trimeric autotransporter adhesin YadA-like stalk" evidence="14">
    <location>
        <begin position="168"/>
        <end position="207"/>
    </location>
</feature>
<keyword evidence="10" id="KW-0998">Cell outer membrane</keyword>
<keyword evidence="6" id="KW-0812">Transmembrane</keyword>
<dbReference type="GO" id="GO:0015031">
    <property type="term" value="P:protein transport"/>
    <property type="evidence" value="ECO:0007669"/>
    <property type="project" value="UniProtKB-KW"/>
</dbReference>
<accession>E1L4U2</accession>
<evidence type="ECO:0000256" key="12">
    <source>
        <dbReference type="SAM" id="SignalP"/>
    </source>
</evidence>
<dbReference type="Gene3D" id="2.150.10.10">
    <property type="entry name" value="Serralysin-like metalloprotease, C-terminal"/>
    <property type="match status" value="1"/>
</dbReference>
<dbReference type="InterPro" id="IPR008635">
    <property type="entry name" value="Coiled_stalk_dom"/>
</dbReference>
<dbReference type="InterPro" id="IPR011049">
    <property type="entry name" value="Serralysin-like_metalloprot_C"/>
</dbReference>
<evidence type="ECO:0000256" key="8">
    <source>
        <dbReference type="ARBA" id="ARBA00022927"/>
    </source>
</evidence>
<evidence type="ECO:0000256" key="6">
    <source>
        <dbReference type="ARBA" id="ARBA00022692"/>
    </source>
</evidence>
<feature type="chain" id="PRO_5003148694" evidence="12">
    <location>
        <begin position="24"/>
        <end position="347"/>
    </location>
</feature>
<evidence type="ECO:0000313" key="16">
    <source>
        <dbReference type="Proteomes" id="UP000004211"/>
    </source>
</evidence>
<keyword evidence="9" id="KW-0472">Membrane</keyword>
<evidence type="ECO:0000256" key="5">
    <source>
        <dbReference type="ARBA" id="ARBA00022452"/>
    </source>
</evidence>
<dbReference type="GO" id="GO:0009986">
    <property type="term" value="C:cell surface"/>
    <property type="evidence" value="ECO:0007669"/>
    <property type="project" value="UniProtKB-SubCell"/>
</dbReference>
<comment type="similarity">
    <text evidence="3">Belongs to the autotransporter-2 (AT-2) (TC 1.B.40) family.</text>
</comment>
<comment type="caution">
    <text evidence="15">The sequence shown here is derived from an EMBL/GenBank/DDBJ whole genome shotgun (WGS) entry which is preliminary data.</text>
</comment>
<dbReference type="Proteomes" id="UP000004211">
    <property type="component" value="Unassembled WGS sequence"/>
</dbReference>
<dbReference type="RefSeq" id="WP_005375855.1">
    <property type="nucleotide sequence ID" value="NZ_AEDR01000016.1"/>
</dbReference>
<evidence type="ECO:0000256" key="10">
    <source>
        <dbReference type="ARBA" id="ARBA00023237"/>
    </source>
</evidence>
<dbReference type="EMBL" id="AEDR01000016">
    <property type="protein sequence ID" value="EFL56665.1"/>
    <property type="molecule type" value="Genomic_DNA"/>
</dbReference>
<evidence type="ECO:0000256" key="9">
    <source>
        <dbReference type="ARBA" id="ARBA00023136"/>
    </source>
</evidence>
<feature type="coiled-coil region" evidence="11">
    <location>
        <begin position="309"/>
        <end position="343"/>
    </location>
</feature>
<gene>
    <name evidence="15" type="ORF">HMPREF9321_0855</name>
</gene>
<evidence type="ECO:0000256" key="7">
    <source>
        <dbReference type="ARBA" id="ARBA00022729"/>
    </source>
</evidence>
<dbReference type="AlphaFoldDB" id="E1L4U2"/>
<proteinExistence type="inferred from homology"/>
<dbReference type="InterPro" id="IPR045584">
    <property type="entry name" value="Pilin-like"/>
</dbReference>
<feature type="signal peptide" evidence="12">
    <location>
        <begin position="1"/>
        <end position="23"/>
    </location>
</feature>
<dbReference type="GO" id="GO:0009279">
    <property type="term" value="C:cell outer membrane"/>
    <property type="evidence" value="ECO:0007669"/>
    <property type="project" value="UniProtKB-SubCell"/>
</dbReference>
<protein>
    <submittedName>
        <fullName evidence="15">Hemagglutinin</fullName>
    </submittedName>
</protein>
<evidence type="ECO:0000256" key="4">
    <source>
        <dbReference type="ARBA" id="ARBA00022448"/>
    </source>
</evidence>
<keyword evidence="11" id="KW-0175">Coiled coil</keyword>
<dbReference type="eggNOG" id="COG5295">
    <property type="taxonomic scope" value="Bacteria"/>
</dbReference>
<dbReference type="Gene3D" id="3.30.1300.30">
    <property type="entry name" value="GSPII I/J protein-like"/>
    <property type="match status" value="1"/>
</dbReference>
<evidence type="ECO:0000256" key="3">
    <source>
        <dbReference type="ARBA" id="ARBA00005848"/>
    </source>
</evidence>
<evidence type="ECO:0000256" key="2">
    <source>
        <dbReference type="ARBA" id="ARBA00004442"/>
    </source>
</evidence>
<evidence type="ECO:0000256" key="1">
    <source>
        <dbReference type="ARBA" id="ARBA00004241"/>
    </source>
</evidence>
<comment type="subcellular location">
    <subcellularLocation>
        <location evidence="2">Cell outer membrane</location>
    </subcellularLocation>
    <subcellularLocation>
        <location evidence="1">Cell surface</location>
    </subcellularLocation>
</comment>
<dbReference type="SUPFAM" id="SSF54523">
    <property type="entry name" value="Pili subunits"/>
    <property type="match status" value="1"/>
</dbReference>
<keyword evidence="8" id="KW-0653">Protein transport</keyword>
<evidence type="ECO:0000259" key="14">
    <source>
        <dbReference type="Pfam" id="PF05662"/>
    </source>
</evidence>
<organism evidence="15 16">
    <name type="scientific">Veillonella atypica ACS-049-V-Sch6</name>
    <dbReference type="NCBI Taxonomy" id="866776"/>
    <lineage>
        <taxon>Bacteria</taxon>
        <taxon>Bacillati</taxon>
        <taxon>Bacillota</taxon>
        <taxon>Negativicutes</taxon>
        <taxon>Veillonellales</taxon>
        <taxon>Veillonellaceae</taxon>
        <taxon>Veillonella</taxon>
    </lineage>
</organism>
<dbReference type="SUPFAM" id="SSF101967">
    <property type="entry name" value="Adhesin YadA, collagen-binding domain"/>
    <property type="match status" value="1"/>
</dbReference>
<feature type="domain" description="Trimeric autotransporter adhesin YadA-like C-terminal membrane anchor" evidence="13">
    <location>
        <begin position="242"/>
        <end position="296"/>
    </location>
</feature>
<sequence>MKKKLLVLGALLAIGANVNFVEAAGALTHTTAVEFKDESTSSSEFTNLTHLDNWPHFDKRGVTKIDGSVIQLHSTEPRDSYEPNQLTTLTGKELSFRESGQFLATYTMHGMDVSDHRKGITAVGGSITLYGHPTDYEYDGEYDDNYYSTHPERDMEFSIDNVDVGGQQIHGVHAGEADTDAVNVSQLKELRSQADINTNDITDLKNKLGNSNILSESKQYTDQRIAKAGAANAALSGLKYLDYDANHKVSAAASFGQYKGATAGAVGLAYQPNEDVLVHLGATVGSEHMLNGGVSIRVGDTTKGVKANIKNIAKEMDAIKAENNAIKAENAELKAELAEIKAMLTNK</sequence>